<feature type="region of interest" description="Disordered" evidence="1">
    <location>
        <begin position="1"/>
        <end position="23"/>
    </location>
</feature>
<proteinExistence type="predicted"/>
<dbReference type="AlphaFoldDB" id="A0A085NH34"/>
<accession>A0A085NH34</accession>
<evidence type="ECO:0000313" key="2">
    <source>
        <dbReference type="EMBL" id="KFD68780.1"/>
    </source>
</evidence>
<dbReference type="Proteomes" id="UP000030758">
    <property type="component" value="Unassembled WGS sequence"/>
</dbReference>
<organism evidence="2">
    <name type="scientific">Trichuris suis</name>
    <name type="common">pig whipworm</name>
    <dbReference type="NCBI Taxonomy" id="68888"/>
    <lineage>
        <taxon>Eukaryota</taxon>
        <taxon>Metazoa</taxon>
        <taxon>Ecdysozoa</taxon>
        <taxon>Nematoda</taxon>
        <taxon>Enoplea</taxon>
        <taxon>Dorylaimia</taxon>
        <taxon>Trichinellida</taxon>
        <taxon>Trichuridae</taxon>
        <taxon>Trichuris</taxon>
    </lineage>
</organism>
<protein>
    <submittedName>
        <fullName evidence="2">Uncharacterized protein</fullName>
    </submittedName>
</protein>
<gene>
    <name evidence="2" type="ORF">M514_19021</name>
</gene>
<dbReference type="EMBL" id="KL367501">
    <property type="protein sequence ID" value="KFD68780.1"/>
    <property type="molecule type" value="Genomic_DNA"/>
</dbReference>
<sequence length="73" mass="8430">MRRHGSLEKSLMPGEVGRKRKRDHQKLRWIDSVMGAMNMGLTRVREIVEDRKVCRYVCSGRGKGQPASLCSYH</sequence>
<evidence type="ECO:0000256" key="1">
    <source>
        <dbReference type="SAM" id="MobiDB-lite"/>
    </source>
</evidence>
<name>A0A085NH34_9BILA</name>
<reference evidence="2" key="1">
    <citation type="journal article" date="2014" name="Nat. Genet.">
        <title>Genome and transcriptome of the porcine whipworm Trichuris suis.</title>
        <authorList>
            <person name="Jex A.R."/>
            <person name="Nejsum P."/>
            <person name="Schwarz E.M."/>
            <person name="Hu L."/>
            <person name="Young N.D."/>
            <person name="Hall R.S."/>
            <person name="Korhonen P.K."/>
            <person name="Liao S."/>
            <person name="Thamsborg S."/>
            <person name="Xia J."/>
            <person name="Xu P."/>
            <person name="Wang S."/>
            <person name="Scheerlinck J.P."/>
            <person name="Hofmann A."/>
            <person name="Sternberg P.W."/>
            <person name="Wang J."/>
            <person name="Gasser R.B."/>
        </authorList>
    </citation>
    <scope>NUCLEOTIDE SEQUENCE [LARGE SCALE GENOMIC DNA]</scope>
    <source>
        <strain evidence="2">DCEP-RM93F</strain>
    </source>
</reference>